<proteinExistence type="predicted"/>
<comment type="caution">
    <text evidence="2">The sequence shown here is derived from an EMBL/GenBank/DDBJ whole genome shotgun (WGS) entry which is preliminary data.</text>
</comment>
<evidence type="ECO:0000256" key="1">
    <source>
        <dbReference type="SAM" id="MobiDB-lite"/>
    </source>
</evidence>
<sequence>MGFSTKWVGSTVVCYTKVRMMITTVSGGVSCITTLGTVLGDAWDDDLDDQAGSFDGGEGGGGRRRRTGRRWTGGVAG</sequence>
<dbReference type="EMBL" id="BKCJ010380626">
    <property type="protein sequence ID" value="GFA17532.1"/>
    <property type="molecule type" value="Genomic_DNA"/>
</dbReference>
<gene>
    <name evidence="2" type="ORF">Tci_589504</name>
</gene>
<dbReference type="PROSITE" id="PS51257">
    <property type="entry name" value="PROKAR_LIPOPROTEIN"/>
    <property type="match status" value="1"/>
</dbReference>
<protein>
    <submittedName>
        <fullName evidence="2">Uncharacterized protein</fullName>
    </submittedName>
</protein>
<feature type="region of interest" description="Disordered" evidence="1">
    <location>
        <begin position="50"/>
        <end position="77"/>
    </location>
</feature>
<evidence type="ECO:0000313" key="2">
    <source>
        <dbReference type="EMBL" id="GFA17532.1"/>
    </source>
</evidence>
<name>A0A699J7I3_TANCI</name>
<accession>A0A699J7I3</accession>
<dbReference type="AlphaFoldDB" id="A0A699J7I3"/>
<reference evidence="2" key="1">
    <citation type="journal article" date="2019" name="Sci. Rep.">
        <title>Draft genome of Tanacetum cinerariifolium, the natural source of mosquito coil.</title>
        <authorList>
            <person name="Yamashiro T."/>
            <person name="Shiraishi A."/>
            <person name="Satake H."/>
            <person name="Nakayama K."/>
        </authorList>
    </citation>
    <scope>NUCLEOTIDE SEQUENCE</scope>
</reference>
<organism evidence="2">
    <name type="scientific">Tanacetum cinerariifolium</name>
    <name type="common">Dalmatian daisy</name>
    <name type="synonym">Chrysanthemum cinerariifolium</name>
    <dbReference type="NCBI Taxonomy" id="118510"/>
    <lineage>
        <taxon>Eukaryota</taxon>
        <taxon>Viridiplantae</taxon>
        <taxon>Streptophyta</taxon>
        <taxon>Embryophyta</taxon>
        <taxon>Tracheophyta</taxon>
        <taxon>Spermatophyta</taxon>
        <taxon>Magnoliopsida</taxon>
        <taxon>eudicotyledons</taxon>
        <taxon>Gunneridae</taxon>
        <taxon>Pentapetalae</taxon>
        <taxon>asterids</taxon>
        <taxon>campanulids</taxon>
        <taxon>Asterales</taxon>
        <taxon>Asteraceae</taxon>
        <taxon>Asteroideae</taxon>
        <taxon>Anthemideae</taxon>
        <taxon>Anthemidinae</taxon>
        <taxon>Tanacetum</taxon>
    </lineage>
</organism>